<dbReference type="Pfam" id="PF05938">
    <property type="entry name" value="Self-incomp_S1"/>
    <property type="match status" value="1"/>
</dbReference>
<keyword evidence="4 6" id="KW-0964">Secreted</keyword>
<dbReference type="EMBL" id="CAMAPE010000009">
    <property type="protein sequence ID" value="CAH9074600.1"/>
    <property type="molecule type" value="Genomic_DNA"/>
</dbReference>
<feature type="compositionally biased region" description="Basic residues" evidence="7">
    <location>
        <begin position="156"/>
        <end position="171"/>
    </location>
</feature>
<comment type="similarity">
    <text evidence="2 6">Belongs to the plant self-incompatibility (S1) protein family.</text>
</comment>
<evidence type="ECO:0000256" key="2">
    <source>
        <dbReference type="ARBA" id="ARBA00005581"/>
    </source>
</evidence>
<feature type="region of interest" description="Disordered" evidence="7">
    <location>
        <begin position="149"/>
        <end position="171"/>
    </location>
</feature>
<dbReference type="Proteomes" id="UP001152484">
    <property type="component" value="Unassembled WGS sequence"/>
</dbReference>
<accession>A0A9P0YT66</accession>
<name>A0A9P0YT66_CUSEU</name>
<gene>
    <name evidence="8" type="ORF">CEURO_LOCUS5226</name>
</gene>
<reference evidence="8" key="1">
    <citation type="submission" date="2022-07" db="EMBL/GenBank/DDBJ databases">
        <authorList>
            <person name="Macas J."/>
            <person name="Novak P."/>
            <person name="Neumann P."/>
        </authorList>
    </citation>
    <scope>NUCLEOTIDE SEQUENCE</scope>
</reference>
<protein>
    <recommendedName>
        <fullName evidence="6">S-protein homolog</fullName>
    </recommendedName>
</protein>
<dbReference type="InterPro" id="IPR010264">
    <property type="entry name" value="Self-incomp_S1"/>
</dbReference>
<dbReference type="PANTHER" id="PTHR31232">
    <property type="match status" value="1"/>
</dbReference>
<evidence type="ECO:0000313" key="9">
    <source>
        <dbReference type="Proteomes" id="UP001152484"/>
    </source>
</evidence>
<dbReference type="GO" id="GO:0005576">
    <property type="term" value="C:extracellular region"/>
    <property type="evidence" value="ECO:0007669"/>
    <property type="project" value="UniProtKB-SubCell"/>
</dbReference>
<evidence type="ECO:0000256" key="6">
    <source>
        <dbReference type="RuleBase" id="RU367044"/>
    </source>
</evidence>
<keyword evidence="9" id="KW-1185">Reference proteome</keyword>
<keyword evidence="5" id="KW-0732">Signal</keyword>
<sequence>MIIMCFLDKTPKLYSSFMVLLSFAIIAMQLGAVSAGHRKVVRILDLIPSNNNVQPSTGEVSVHCQSKNNDLGVWNMTQNTQKEIHFRPNIWKTTLFWCDFRWGTKAHGIIVYDANDVSCDGERYCNWNVKTDGFYFAKGEFPKETDFTKKSDWRGARKHQRSHHRGRGRHH</sequence>
<dbReference type="OrthoDB" id="1292261at2759"/>
<dbReference type="AlphaFoldDB" id="A0A9P0YT66"/>
<keyword evidence="3 6" id="KW-0713">Self-incompatibility</keyword>
<dbReference type="PANTHER" id="PTHR31232:SF155">
    <property type="entry name" value="PLANT SELF-INCOMPATIBILITY PROTEIN S1 FAMILY"/>
    <property type="match status" value="1"/>
</dbReference>
<evidence type="ECO:0000256" key="4">
    <source>
        <dbReference type="ARBA" id="ARBA00022525"/>
    </source>
</evidence>
<dbReference type="GO" id="GO:0060320">
    <property type="term" value="P:rejection of self pollen"/>
    <property type="evidence" value="ECO:0007669"/>
    <property type="project" value="UniProtKB-KW"/>
</dbReference>
<comment type="caution">
    <text evidence="8">The sequence shown here is derived from an EMBL/GenBank/DDBJ whole genome shotgun (WGS) entry which is preliminary data.</text>
</comment>
<proteinExistence type="inferred from homology"/>
<comment type="subcellular location">
    <subcellularLocation>
        <location evidence="1 6">Secreted</location>
    </subcellularLocation>
</comment>
<evidence type="ECO:0000256" key="1">
    <source>
        <dbReference type="ARBA" id="ARBA00004613"/>
    </source>
</evidence>
<evidence type="ECO:0000256" key="3">
    <source>
        <dbReference type="ARBA" id="ARBA00022471"/>
    </source>
</evidence>
<evidence type="ECO:0000256" key="5">
    <source>
        <dbReference type="ARBA" id="ARBA00022729"/>
    </source>
</evidence>
<organism evidence="8 9">
    <name type="scientific">Cuscuta europaea</name>
    <name type="common">European dodder</name>
    <dbReference type="NCBI Taxonomy" id="41803"/>
    <lineage>
        <taxon>Eukaryota</taxon>
        <taxon>Viridiplantae</taxon>
        <taxon>Streptophyta</taxon>
        <taxon>Embryophyta</taxon>
        <taxon>Tracheophyta</taxon>
        <taxon>Spermatophyta</taxon>
        <taxon>Magnoliopsida</taxon>
        <taxon>eudicotyledons</taxon>
        <taxon>Gunneridae</taxon>
        <taxon>Pentapetalae</taxon>
        <taxon>asterids</taxon>
        <taxon>lamiids</taxon>
        <taxon>Solanales</taxon>
        <taxon>Convolvulaceae</taxon>
        <taxon>Cuscuteae</taxon>
        <taxon>Cuscuta</taxon>
        <taxon>Cuscuta subgen. Cuscuta</taxon>
    </lineage>
</organism>
<evidence type="ECO:0000313" key="8">
    <source>
        <dbReference type="EMBL" id="CAH9074600.1"/>
    </source>
</evidence>
<evidence type="ECO:0000256" key="7">
    <source>
        <dbReference type="SAM" id="MobiDB-lite"/>
    </source>
</evidence>